<organism evidence="1 2">
    <name type="scientific">Araneus ventricosus</name>
    <name type="common">Orbweaver spider</name>
    <name type="synonym">Epeira ventricosa</name>
    <dbReference type="NCBI Taxonomy" id="182803"/>
    <lineage>
        <taxon>Eukaryota</taxon>
        <taxon>Metazoa</taxon>
        <taxon>Ecdysozoa</taxon>
        <taxon>Arthropoda</taxon>
        <taxon>Chelicerata</taxon>
        <taxon>Arachnida</taxon>
        <taxon>Araneae</taxon>
        <taxon>Araneomorphae</taxon>
        <taxon>Entelegynae</taxon>
        <taxon>Araneoidea</taxon>
        <taxon>Araneidae</taxon>
        <taxon>Araneus</taxon>
    </lineage>
</organism>
<dbReference type="Proteomes" id="UP000499080">
    <property type="component" value="Unassembled WGS sequence"/>
</dbReference>
<reference evidence="1 2" key="1">
    <citation type="journal article" date="2019" name="Sci. Rep.">
        <title>Orb-weaving spider Araneus ventricosus genome elucidates the spidroin gene catalogue.</title>
        <authorList>
            <person name="Kono N."/>
            <person name="Nakamura H."/>
            <person name="Ohtoshi R."/>
            <person name="Moran D.A.P."/>
            <person name="Shinohara A."/>
            <person name="Yoshida Y."/>
            <person name="Fujiwara M."/>
            <person name="Mori M."/>
            <person name="Tomita M."/>
            <person name="Arakawa K."/>
        </authorList>
    </citation>
    <scope>NUCLEOTIDE SEQUENCE [LARGE SCALE GENOMIC DNA]</scope>
</reference>
<dbReference type="EMBL" id="BGPR01000854">
    <property type="protein sequence ID" value="GBM37943.1"/>
    <property type="molecule type" value="Genomic_DNA"/>
</dbReference>
<dbReference type="PANTHER" id="PTHR47326:SF1">
    <property type="entry name" value="HTH PSQ-TYPE DOMAIN-CONTAINING PROTEIN"/>
    <property type="match status" value="1"/>
</dbReference>
<accession>A0A4Y2F8Y2</accession>
<proteinExistence type="predicted"/>
<dbReference type="OrthoDB" id="6766291at2759"/>
<evidence type="ECO:0000313" key="2">
    <source>
        <dbReference type="Proteomes" id="UP000499080"/>
    </source>
</evidence>
<dbReference type="Gene3D" id="3.30.420.10">
    <property type="entry name" value="Ribonuclease H-like superfamily/Ribonuclease H"/>
    <property type="match status" value="1"/>
</dbReference>
<gene>
    <name evidence="1" type="ORF">AVEN_46247_1</name>
</gene>
<sequence length="107" mass="12581">MHLDNPGKSGHAPTLAVTQIQQNRDDFICMQDGAPPHFYDEVQKYLYDTILTLCNFYLREYIKDRVYVSPMPVTLQDLRDRIVTAVSSMTRDQLLRQICICRKWISR</sequence>
<protein>
    <submittedName>
        <fullName evidence="1">Uncharacterized protein</fullName>
    </submittedName>
</protein>
<dbReference type="AlphaFoldDB" id="A0A4Y2F8Y2"/>
<comment type="caution">
    <text evidence="1">The sequence shown here is derived from an EMBL/GenBank/DDBJ whole genome shotgun (WGS) entry which is preliminary data.</text>
</comment>
<dbReference type="PANTHER" id="PTHR47326">
    <property type="entry name" value="TRANSPOSABLE ELEMENT TC3 TRANSPOSASE-LIKE PROTEIN"/>
    <property type="match status" value="1"/>
</dbReference>
<name>A0A4Y2F8Y2_ARAVE</name>
<dbReference type="GO" id="GO:0003676">
    <property type="term" value="F:nucleic acid binding"/>
    <property type="evidence" value="ECO:0007669"/>
    <property type="project" value="InterPro"/>
</dbReference>
<keyword evidence="2" id="KW-1185">Reference proteome</keyword>
<evidence type="ECO:0000313" key="1">
    <source>
        <dbReference type="EMBL" id="GBM37943.1"/>
    </source>
</evidence>
<dbReference type="InterPro" id="IPR036397">
    <property type="entry name" value="RNaseH_sf"/>
</dbReference>